<dbReference type="InterPro" id="IPR011600">
    <property type="entry name" value="Pept_C14_caspase"/>
</dbReference>
<evidence type="ECO:0000259" key="2">
    <source>
        <dbReference type="Pfam" id="PF14326"/>
    </source>
</evidence>
<comment type="caution">
    <text evidence="3">The sequence shown here is derived from an EMBL/GenBank/DDBJ whole genome shotgun (WGS) entry which is preliminary data.</text>
</comment>
<dbReference type="EMBL" id="SFBI01000129">
    <property type="protein sequence ID" value="TRU34693.1"/>
    <property type="molecule type" value="Genomic_DNA"/>
</dbReference>
<dbReference type="InterPro" id="IPR029030">
    <property type="entry name" value="Caspase-like_dom_sf"/>
</dbReference>
<evidence type="ECO:0000313" key="4">
    <source>
        <dbReference type="Proteomes" id="UP000317708"/>
    </source>
</evidence>
<dbReference type="Proteomes" id="UP000317708">
    <property type="component" value="Unassembled WGS sequence"/>
</dbReference>
<feature type="domain" description="Peptidase C14 caspase" evidence="1">
    <location>
        <begin position="44"/>
        <end position="306"/>
    </location>
</feature>
<protein>
    <submittedName>
        <fullName evidence="3">DUF4384 domain-containing protein</fullName>
    </submittedName>
</protein>
<sequence length="760" mass="82810">MTRIKRRQLLSLTGSLLATLGLSQLELKQRAILYHSVLAENTPRKRALLVGVNNYPDTRWIPLEGAVNDVKLQQELLIHRFGFQSEQILLLTDHEATRENILQAFEEHLIKWAQPGDVVVFHFSGHGSQVFDPDQIFQDGQVSTIVPVDSILPPGYPNKGGKVNDITGHTLWLLMQAINTENVTFILDSCHSGGARKGILTVRSRPGNRELNRTEDSNIQLLASPQEQEYQKQLMSRLNLTASDLATERKKGVPKGIMLAAARTDQAAIDASFGDTAAGIFTYILTRYLWQQTGGESVSQVMMSATATTDRILREYFPTAGLLQQPEFNTREGSNNSQQGVYFLKPEQKVPAEAVVTQVQGNRVDLFLGGIDPRTLEAFGRGAILTLVDGEGKERGQVQIESRQELTAKGKLIQTRDNIASGTLLQERSRVIPRDLTLRIALDASLGQEQAAAKQALQGIKPIEAVSSDETDIHYILGRVTSVYYQQLQKLKVTPLPEIGSLALFSLAADLIPGSAGISGESVTDGVKRLQGKLKSLLAARLVKLTLNATSARLSVAAAMETVDGGQLVAESFTVRGAKSGSFSQNRRVRGLTSNAQKIKQGTQVQFLVQNNELVPLYITVLLISVDGALCVLSPLPGTGDNSPVTPGEKIQIPDPNRGERYKFKVAGETGIAEVLVIATTTPLTKAVELLRVLATERGDNLRGTPIDLTQPDEAISSLLDDLDGGSRRSGTVSTSRVRQIDTRQMAAMSISFEVVDNSF</sequence>
<dbReference type="Pfam" id="PF00656">
    <property type="entry name" value="Peptidase_C14"/>
    <property type="match status" value="1"/>
</dbReference>
<dbReference type="GO" id="GO:0005737">
    <property type="term" value="C:cytoplasm"/>
    <property type="evidence" value="ECO:0007669"/>
    <property type="project" value="TreeGrafter"/>
</dbReference>
<dbReference type="PANTHER" id="PTHR48104">
    <property type="entry name" value="METACASPASE-4"/>
    <property type="match status" value="1"/>
</dbReference>
<dbReference type="Gene3D" id="3.40.50.1460">
    <property type="match status" value="1"/>
</dbReference>
<reference evidence="3 4" key="1">
    <citation type="submission" date="2019-01" db="EMBL/GenBank/DDBJ databases">
        <title>Coherence of Microcystis species and biogeography revealed through population genomics.</title>
        <authorList>
            <person name="Perez-Carrascal O.M."/>
            <person name="Terrat Y."/>
            <person name="Giani A."/>
            <person name="Fortin N."/>
            <person name="Tromas N."/>
            <person name="Shapiro B.J."/>
        </authorList>
    </citation>
    <scope>NUCLEOTIDE SEQUENCE [LARGE SCALE GENOMIC DNA]</scope>
    <source>
        <strain evidence="3">Ma_MB_S_20031200_S102</strain>
    </source>
</reference>
<name>A0A552EJS2_MICAE</name>
<dbReference type="Pfam" id="PF14326">
    <property type="entry name" value="DUF4384"/>
    <property type="match status" value="1"/>
</dbReference>
<dbReference type="GO" id="GO:0006508">
    <property type="term" value="P:proteolysis"/>
    <property type="evidence" value="ECO:0007669"/>
    <property type="project" value="InterPro"/>
</dbReference>
<proteinExistence type="predicted"/>
<gene>
    <name evidence="3" type="ORF">EWV92_14865</name>
</gene>
<organism evidence="3 4">
    <name type="scientific">Microcystis aeruginosa Ma_MB_S_20031200_S102</name>
    <dbReference type="NCBI Taxonomy" id="2486254"/>
    <lineage>
        <taxon>Bacteria</taxon>
        <taxon>Bacillati</taxon>
        <taxon>Cyanobacteriota</taxon>
        <taxon>Cyanophyceae</taxon>
        <taxon>Oscillatoriophycideae</taxon>
        <taxon>Chroococcales</taxon>
        <taxon>Microcystaceae</taxon>
        <taxon>Microcystis</taxon>
    </lineage>
</organism>
<dbReference type="AlphaFoldDB" id="A0A552EJS2"/>
<evidence type="ECO:0000259" key="1">
    <source>
        <dbReference type="Pfam" id="PF00656"/>
    </source>
</evidence>
<accession>A0A552EJS2</accession>
<dbReference type="GO" id="GO:0004197">
    <property type="term" value="F:cysteine-type endopeptidase activity"/>
    <property type="evidence" value="ECO:0007669"/>
    <property type="project" value="InterPro"/>
</dbReference>
<dbReference type="SUPFAM" id="SSF52129">
    <property type="entry name" value="Caspase-like"/>
    <property type="match status" value="1"/>
</dbReference>
<dbReference type="InterPro" id="IPR025493">
    <property type="entry name" value="DUF4384"/>
</dbReference>
<evidence type="ECO:0000313" key="3">
    <source>
        <dbReference type="EMBL" id="TRU34693.1"/>
    </source>
</evidence>
<dbReference type="InterPro" id="IPR050452">
    <property type="entry name" value="Metacaspase"/>
</dbReference>
<dbReference type="PANTHER" id="PTHR48104:SF30">
    <property type="entry name" value="METACASPASE-1"/>
    <property type="match status" value="1"/>
</dbReference>
<feature type="domain" description="DUF4384" evidence="2">
    <location>
        <begin position="600"/>
        <end position="683"/>
    </location>
</feature>